<dbReference type="AlphaFoldDB" id="H8FVG4"/>
<reference evidence="6 7" key="1">
    <citation type="journal article" date="2012" name="J. Bacteriol.">
        <title>Draft Genome Sequence of the Purple Photosynthetic Bacterium Phaeospirillum molischianum DSM120, a Particularly Versatile Bacterium.</title>
        <authorList>
            <person name="Duquesne K."/>
            <person name="Prima V."/>
            <person name="Ji B."/>
            <person name="Rouy Z."/>
            <person name="Medigue C."/>
            <person name="Talla E."/>
            <person name="Sturgis J.N."/>
        </authorList>
    </citation>
    <scope>NUCLEOTIDE SEQUENCE [LARGE SCALE GENOMIC DNA]</scope>
    <source>
        <strain evidence="7">DSM120</strain>
    </source>
</reference>
<evidence type="ECO:0000313" key="6">
    <source>
        <dbReference type="EMBL" id="CCG42352.1"/>
    </source>
</evidence>
<dbReference type="GO" id="GO:0004888">
    <property type="term" value="F:transmembrane signaling receptor activity"/>
    <property type="evidence" value="ECO:0007669"/>
    <property type="project" value="InterPro"/>
</dbReference>
<name>H8FVG4_MAGML</name>
<dbReference type="STRING" id="1150626.PHAMO_380020"/>
<dbReference type="Pfam" id="PF00015">
    <property type="entry name" value="MCPsignal"/>
    <property type="match status" value="1"/>
</dbReference>
<comment type="similarity">
    <text evidence="2">Belongs to the methyl-accepting chemotaxis (MCP) protein family.</text>
</comment>
<dbReference type="eggNOG" id="COG0840">
    <property type="taxonomic scope" value="Bacteria"/>
</dbReference>
<feature type="domain" description="Methyl-accepting transducer" evidence="5">
    <location>
        <begin position="191"/>
        <end position="344"/>
    </location>
</feature>
<dbReference type="RefSeq" id="WP_002730032.1">
    <property type="nucleotide sequence ID" value="NZ_CAHP01000032.1"/>
</dbReference>
<dbReference type="InterPro" id="IPR004090">
    <property type="entry name" value="Chemotax_Me-accpt_rcpt"/>
</dbReference>
<dbReference type="EMBL" id="CAHP01000032">
    <property type="protein sequence ID" value="CCG42352.1"/>
    <property type="molecule type" value="Genomic_DNA"/>
</dbReference>
<keyword evidence="4" id="KW-0812">Transmembrane</keyword>
<gene>
    <name evidence="6" type="ORF">PHAMO_380020</name>
</gene>
<dbReference type="GO" id="GO:0006935">
    <property type="term" value="P:chemotaxis"/>
    <property type="evidence" value="ECO:0007669"/>
    <property type="project" value="InterPro"/>
</dbReference>
<dbReference type="PANTHER" id="PTHR32089">
    <property type="entry name" value="METHYL-ACCEPTING CHEMOTAXIS PROTEIN MCPB"/>
    <property type="match status" value="1"/>
</dbReference>
<dbReference type="PANTHER" id="PTHR32089:SF112">
    <property type="entry name" value="LYSOZYME-LIKE PROTEIN-RELATED"/>
    <property type="match status" value="1"/>
</dbReference>
<keyword evidence="7" id="KW-1185">Reference proteome</keyword>
<evidence type="ECO:0000256" key="2">
    <source>
        <dbReference type="ARBA" id="ARBA00029447"/>
    </source>
</evidence>
<dbReference type="GO" id="GO:0016020">
    <property type="term" value="C:membrane"/>
    <property type="evidence" value="ECO:0007669"/>
    <property type="project" value="InterPro"/>
</dbReference>
<dbReference type="InterPro" id="IPR004089">
    <property type="entry name" value="MCPsignal_dom"/>
</dbReference>
<organism evidence="6 7">
    <name type="scientific">Magnetospirillum molischianum DSM 120</name>
    <dbReference type="NCBI Taxonomy" id="1150626"/>
    <lineage>
        <taxon>Bacteria</taxon>
        <taxon>Pseudomonadati</taxon>
        <taxon>Pseudomonadota</taxon>
        <taxon>Alphaproteobacteria</taxon>
        <taxon>Rhodospirillales</taxon>
        <taxon>Rhodospirillaceae</taxon>
        <taxon>Magnetospirillum</taxon>
    </lineage>
</organism>
<proteinExistence type="inferred from homology"/>
<comment type="caution">
    <text evidence="6">The sequence shown here is derived from an EMBL/GenBank/DDBJ whole genome shotgun (WGS) entry which is preliminary data.</text>
</comment>
<protein>
    <submittedName>
        <fullName evidence="6">Putative methyl-accepting chemotaxis protein</fullName>
    </submittedName>
</protein>
<dbReference type="PRINTS" id="PR00260">
    <property type="entry name" value="CHEMTRNSDUCR"/>
</dbReference>
<evidence type="ECO:0000259" key="5">
    <source>
        <dbReference type="PROSITE" id="PS50111"/>
    </source>
</evidence>
<evidence type="ECO:0000256" key="3">
    <source>
        <dbReference type="PROSITE-ProRule" id="PRU00284"/>
    </source>
</evidence>
<evidence type="ECO:0000256" key="4">
    <source>
        <dbReference type="SAM" id="Phobius"/>
    </source>
</evidence>
<dbReference type="OrthoDB" id="5292315at2"/>
<keyword evidence="1 3" id="KW-0807">Transducer</keyword>
<evidence type="ECO:0000313" key="7">
    <source>
        <dbReference type="Proteomes" id="UP000004169"/>
    </source>
</evidence>
<dbReference type="SUPFAM" id="SSF58104">
    <property type="entry name" value="Methyl-accepting chemotaxis protein (MCP) signaling domain"/>
    <property type="match status" value="1"/>
</dbReference>
<sequence length="409" mass="44315">MTSARTAALDWRSCAGACVVALIAVLAAWLGGVPLVSSTAALILVATMIATGLTIAILRHFEPARPPQPGTVAKPLPSAPSLIETPNYSSEVPSQTRDGLAMLGRQIDSYRPLFNKVKVEATAINEETETAATGIILRLQSVDHAISDLLEFLASSNSNDKVIALIERTEAHLDSNRRLINDFVIRRGNDIEESRVRFQDIEEVTARLAKTIGTIRTIARQTNMLALNATIESARAGDAGKGFAVVAGEVKLLARQSDKAAVEISRGLDSLCQAIAASVDLLIEKRIERERSELDTISDAIGELTENIERLVSHQRDVLEKVHGESERIAQPILQLIGSIQFQDITRQRLESLAGEFDQATIHLGLIEDSMSDLSKGNHVPELTNLITLTATSRSPVSRQPGDLAIELF</sequence>
<dbReference type="PROSITE" id="PS50111">
    <property type="entry name" value="CHEMOTAXIS_TRANSDUC_2"/>
    <property type="match status" value="1"/>
</dbReference>
<dbReference type="Proteomes" id="UP000004169">
    <property type="component" value="Unassembled WGS sequence"/>
</dbReference>
<feature type="transmembrane region" description="Helical" evidence="4">
    <location>
        <begin position="12"/>
        <end position="30"/>
    </location>
</feature>
<keyword evidence="4" id="KW-0472">Membrane</keyword>
<keyword evidence="4" id="KW-1133">Transmembrane helix</keyword>
<accession>H8FVG4</accession>
<evidence type="ECO:0000256" key="1">
    <source>
        <dbReference type="ARBA" id="ARBA00023224"/>
    </source>
</evidence>
<dbReference type="GO" id="GO:0007165">
    <property type="term" value="P:signal transduction"/>
    <property type="evidence" value="ECO:0007669"/>
    <property type="project" value="UniProtKB-KW"/>
</dbReference>
<dbReference type="Gene3D" id="1.10.287.950">
    <property type="entry name" value="Methyl-accepting chemotaxis protein"/>
    <property type="match status" value="1"/>
</dbReference>
<feature type="transmembrane region" description="Helical" evidence="4">
    <location>
        <begin position="36"/>
        <end position="58"/>
    </location>
</feature>
<dbReference type="SMART" id="SM00283">
    <property type="entry name" value="MA"/>
    <property type="match status" value="1"/>
</dbReference>